<evidence type="ECO:0000313" key="1">
    <source>
        <dbReference type="EMBL" id="SEC13597.1"/>
    </source>
</evidence>
<dbReference type="AlphaFoldDB" id="A0A1H4Q1Q3"/>
<dbReference type="EMBL" id="FNSD01000001">
    <property type="protein sequence ID" value="SEC13597.1"/>
    <property type="molecule type" value="Genomic_DNA"/>
</dbReference>
<reference evidence="1 2" key="1">
    <citation type="submission" date="2016-10" db="EMBL/GenBank/DDBJ databases">
        <authorList>
            <person name="de Groot N.N."/>
        </authorList>
    </citation>
    <scope>NUCLEOTIDE SEQUENCE [LARGE SCALE GENOMIC DNA]</scope>
    <source>
        <strain evidence="1 2">AB35.6</strain>
    </source>
</reference>
<protein>
    <submittedName>
        <fullName evidence="1">Uncharacterized protein</fullName>
    </submittedName>
</protein>
<sequence length="62" mass="6634">MTASLQLPEILYSKIVEVAKAQSLSVDEFMILAAAEKLASLQHHEWLTGKAEPGPQNPCGAA</sequence>
<organism evidence="1 2">
    <name type="scientific">Terriglobus roseus</name>
    <dbReference type="NCBI Taxonomy" id="392734"/>
    <lineage>
        <taxon>Bacteria</taxon>
        <taxon>Pseudomonadati</taxon>
        <taxon>Acidobacteriota</taxon>
        <taxon>Terriglobia</taxon>
        <taxon>Terriglobales</taxon>
        <taxon>Acidobacteriaceae</taxon>
        <taxon>Terriglobus</taxon>
    </lineage>
</organism>
<name>A0A1H4Q1Q3_9BACT</name>
<proteinExistence type="predicted"/>
<dbReference type="Proteomes" id="UP000182409">
    <property type="component" value="Unassembled WGS sequence"/>
</dbReference>
<evidence type="ECO:0000313" key="2">
    <source>
        <dbReference type="Proteomes" id="UP000182409"/>
    </source>
</evidence>
<accession>A0A1H4Q1Q3</accession>
<gene>
    <name evidence="1" type="ORF">SAMN05443244_2742</name>
</gene>